<name>A0A1X7JKU5_9SPHI</name>
<keyword evidence="1" id="KW-1133">Transmembrane helix</keyword>
<proteinExistence type="predicted"/>
<keyword evidence="1" id="KW-0812">Transmembrane</keyword>
<dbReference type="AlphaFoldDB" id="A0A1X7JKU5"/>
<feature type="transmembrane region" description="Helical" evidence="1">
    <location>
        <begin position="273"/>
        <end position="291"/>
    </location>
</feature>
<dbReference type="EMBL" id="FXAU01000003">
    <property type="protein sequence ID" value="SMG28805.1"/>
    <property type="molecule type" value="Genomic_DNA"/>
</dbReference>
<dbReference type="Proteomes" id="UP000192980">
    <property type="component" value="Unassembled WGS sequence"/>
</dbReference>
<feature type="transmembrane region" description="Helical" evidence="1">
    <location>
        <begin position="194"/>
        <end position="216"/>
    </location>
</feature>
<sequence length="417" mass="48538">MDTPVLANSSVWSPLKKLGFRFSFIFILSFILLKNNGTFPLFNIISKPFIALSQQFTPWFAKHILHYQYDYAIFTNGSGDTSYDWVVLLVLFLLALLGSAIWSLLDRKRKNYDIGYYWLTLFIRYYIALMLINYGAIKLTHSQMPAPGLSRLMQPLNEFSPMGLAWTFMGFSKGYNIFVGLVEISAAFLLFRRTLVLGALVTIATSINIMSINYFFDVPVKQLSTALLFLSIFLLLPYLRPLNNFFFKGEPAQLQLLARPVFQKKWLKKGAPWLKIGFIAFVVITQVMGLFSRQKLMDHYFKKSPLYGIYRIEDKNSELYTLPSDWSYLIFEGENQVTIRDRYYKAHYEETRPDTTAKTISLNNFTFDYQVADNGDIVLKKTLEKGVEEIKLIKQNTADFELNKRSFSWIQEYPYNR</sequence>
<feature type="transmembrane region" description="Helical" evidence="1">
    <location>
        <begin position="85"/>
        <end position="105"/>
    </location>
</feature>
<evidence type="ECO:0000256" key="1">
    <source>
        <dbReference type="SAM" id="Phobius"/>
    </source>
</evidence>
<dbReference type="RefSeq" id="WP_085472607.1">
    <property type="nucleotide sequence ID" value="NZ_FXAU01000003.1"/>
</dbReference>
<gene>
    <name evidence="2" type="ORF">SAMN05660862_1843</name>
</gene>
<dbReference type="OrthoDB" id="102112at2"/>
<organism evidence="2 3">
    <name type="scientific">Sphingobacterium psychroaquaticum</name>
    <dbReference type="NCBI Taxonomy" id="561061"/>
    <lineage>
        <taxon>Bacteria</taxon>
        <taxon>Pseudomonadati</taxon>
        <taxon>Bacteroidota</taxon>
        <taxon>Sphingobacteriia</taxon>
        <taxon>Sphingobacteriales</taxon>
        <taxon>Sphingobacteriaceae</taxon>
        <taxon>Sphingobacterium</taxon>
    </lineage>
</organism>
<evidence type="ECO:0000313" key="2">
    <source>
        <dbReference type="EMBL" id="SMG28805.1"/>
    </source>
</evidence>
<protein>
    <recommendedName>
        <fullName evidence="4">DoxX family protein</fullName>
    </recommendedName>
</protein>
<dbReference type="STRING" id="561061.SAMN05660862_1843"/>
<feature type="transmembrane region" description="Helical" evidence="1">
    <location>
        <begin position="18"/>
        <end position="33"/>
    </location>
</feature>
<evidence type="ECO:0000313" key="3">
    <source>
        <dbReference type="Proteomes" id="UP000192980"/>
    </source>
</evidence>
<evidence type="ECO:0008006" key="4">
    <source>
        <dbReference type="Google" id="ProtNLM"/>
    </source>
</evidence>
<keyword evidence="3" id="KW-1185">Reference proteome</keyword>
<keyword evidence="1" id="KW-0472">Membrane</keyword>
<accession>A0A1X7JKU5</accession>
<feature type="transmembrane region" description="Helical" evidence="1">
    <location>
        <begin position="117"/>
        <end position="137"/>
    </location>
</feature>
<feature type="transmembrane region" description="Helical" evidence="1">
    <location>
        <begin position="222"/>
        <end position="239"/>
    </location>
</feature>
<reference evidence="2 3" key="1">
    <citation type="submission" date="2017-04" db="EMBL/GenBank/DDBJ databases">
        <authorList>
            <person name="Afonso C.L."/>
            <person name="Miller P.J."/>
            <person name="Scott M.A."/>
            <person name="Spackman E."/>
            <person name="Goraichik I."/>
            <person name="Dimitrov K.M."/>
            <person name="Suarez D.L."/>
            <person name="Swayne D.E."/>
        </authorList>
    </citation>
    <scope>NUCLEOTIDE SEQUENCE [LARGE SCALE GENOMIC DNA]</scope>
    <source>
        <strain evidence="2 3">DSM 22418</strain>
    </source>
</reference>